<dbReference type="Gene3D" id="3.40.1360.10">
    <property type="match status" value="1"/>
</dbReference>
<dbReference type="Pfam" id="PF13155">
    <property type="entry name" value="Toprim_2"/>
    <property type="match status" value="1"/>
</dbReference>
<dbReference type="InterPro" id="IPR014774">
    <property type="entry name" value="KaiC-like_dom"/>
</dbReference>
<feature type="domain" description="SF4 helicase" evidence="2">
    <location>
        <begin position="339"/>
        <end position="608"/>
    </location>
</feature>
<dbReference type="PROSITE" id="PS51199">
    <property type="entry name" value="SF4_HELICASE"/>
    <property type="match status" value="1"/>
</dbReference>
<dbReference type="InterPro" id="IPR027417">
    <property type="entry name" value="P-loop_NTPase"/>
</dbReference>
<dbReference type="PANTHER" id="PTHR12873">
    <property type="entry name" value="T7-LIKE MITOCHONDRIAL DNA HELICASE"/>
    <property type="match status" value="1"/>
</dbReference>
<dbReference type="InterPro" id="IPR007694">
    <property type="entry name" value="DNA_helicase_DnaB-like_C"/>
</dbReference>
<dbReference type="EMBL" id="PP934186">
    <property type="protein sequence ID" value="XDG30776.1"/>
    <property type="molecule type" value="Genomic_DNA"/>
</dbReference>
<dbReference type="GO" id="GO:0043139">
    <property type="term" value="F:5'-3' DNA helicase activity"/>
    <property type="evidence" value="ECO:0007669"/>
    <property type="project" value="InterPro"/>
</dbReference>
<feature type="compositionally biased region" description="Basic and acidic residues" evidence="1">
    <location>
        <begin position="633"/>
        <end position="661"/>
    </location>
</feature>
<feature type="region of interest" description="Disordered" evidence="1">
    <location>
        <begin position="626"/>
        <end position="661"/>
    </location>
</feature>
<dbReference type="PANTHER" id="PTHR12873:SF0">
    <property type="entry name" value="TWINKLE MTDNA HELICASE"/>
    <property type="match status" value="1"/>
</dbReference>
<sequence>MSEYQDDGVAIGVHMHCIANEFPKRPDGKARRPCNSSDALMCYEKTKPDGETYYDAVCYSCRQFFHPEEVHKSSVAEQIGADPESGMIKEKKKFENKASKKAKITREEVKELWGRTGGKEGNSAKGYRGLSDWVLKFYGHRVEYDQNGNVKAIYYPETFDNRLMGYKSRHFPKKFGIGNLGKTGVSNQLSGQHKFPDGGYVVVLVGGEEDKCAAQEMFRKYQENKGVDDYNHYAVVSPTTGEPSAAKQCRQQYEWFDSFQNIVVMMDSDEVGREAALEIAEVLPKEKVKIAKLSGKDPNQMLLDKKERQFISDFHKAEEYIKSGIVGSSKLEDAIFEEIGLDKIPLPPFMSQLQEHMAGGIPLGYIVNLIADTGCGKTTIANECVYDWIFNSPYKVGIVSLELDTGQYGLSLLSRHLGKKLQLFVDKQEAIEYLNLPDIVTKRKHLWTNEFGEDRFHLLDDRDGNLQSLKKKIMQMIVQYECKFIIIDPLQDALDGYSNEDQAVFMKWMKQMVKQYKVSFFNVNHVRKEGNNGFDRFLKEADIQGSSAIAKSAGCNIIFTRDKLAEDDVSRNVTKVFIPKCRWTGSTGDGGLWYYSLEQHTLYDLEDYFNKNPEKVPSGMTVRELIDNQKNLHSREKKKDVKPTKNKEPKQEKDFMDGVDL</sequence>
<accession>A0AB39AJ85</accession>
<protein>
    <submittedName>
        <fullName evidence="3">DNA primase/helicase</fullName>
    </submittedName>
</protein>
<dbReference type="InterPro" id="IPR027032">
    <property type="entry name" value="Twinkle-like"/>
</dbReference>
<dbReference type="SUPFAM" id="SSF52540">
    <property type="entry name" value="P-loop containing nucleoside triphosphate hydrolases"/>
    <property type="match status" value="1"/>
</dbReference>
<dbReference type="GO" id="GO:0006260">
    <property type="term" value="P:DNA replication"/>
    <property type="evidence" value="ECO:0007669"/>
    <property type="project" value="InterPro"/>
</dbReference>
<evidence type="ECO:0000259" key="2">
    <source>
        <dbReference type="PROSITE" id="PS51199"/>
    </source>
</evidence>
<dbReference type="GO" id="GO:0003697">
    <property type="term" value="F:single-stranded DNA binding"/>
    <property type="evidence" value="ECO:0007669"/>
    <property type="project" value="InterPro"/>
</dbReference>
<reference evidence="3" key="1">
    <citation type="submission" date="2024-06" db="EMBL/GenBank/DDBJ databases">
        <authorList>
            <person name="Yang R."/>
        </authorList>
    </citation>
    <scope>NUCLEOTIDE SEQUENCE</scope>
</reference>
<dbReference type="Gene3D" id="3.40.50.300">
    <property type="entry name" value="P-loop containing nucleotide triphosphate hydrolases"/>
    <property type="match status" value="1"/>
</dbReference>
<dbReference type="CDD" id="cd19483">
    <property type="entry name" value="RecA-like_Gp4D_helicase"/>
    <property type="match status" value="1"/>
</dbReference>
<dbReference type="Pfam" id="PF06745">
    <property type="entry name" value="ATPase"/>
    <property type="match status" value="1"/>
</dbReference>
<name>A0AB39AJ85_9CAUD</name>
<organism evidence="3">
    <name type="scientific">Vibrio phage P018-4</name>
    <dbReference type="NCBI Taxonomy" id="3229728"/>
    <lineage>
        <taxon>Viruses</taxon>
        <taxon>Duplodnaviria</taxon>
        <taxon>Heunggongvirae</taxon>
        <taxon>Uroviricota</taxon>
        <taxon>Caudoviricetes</taxon>
    </lineage>
</organism>
<dbReference type="SUPFAM" id="SSF56731">
    <property type="entry name" value="DNA primase core"/>
    <property type="match status" value="1"/>
</dbReference>
<evidence type="ECO:0000313" key="3">
    <source>
        <dbReference type="EMBL" id="XDG30776.1"/>
    </source>
</evidence>
<evidence type="ECO:0000256" key="1">
    <source>
        <dbReference type="SAM" id="MobiDB-lite"/>
    </source>
</evidence>
<dbReference type="GO" id="GO:0005524">
    <property type="term" value="F:ATP binding"/>
    <property type="evidence" value="ECO:0007669"/>
    <property type="project" value="InterPro"/>
</dbReference>
<proteinExistence type="predicted"/>